<dbReference type="AlphaFoldDB" id="A0A0E9RK40"/>
<evidence type="ECO:0000313" key="1">
    <source>
        <dbReference type="EMBL" id="JAH29187.1"/>
    </source>
</evidence>
<accession>A0A0E9RK40</accession>
<organism evidence="1">
    <name type="scientific">Anguilla anguilla</name>
    <name type="common">European freshwater eel</name>
    <name type="synonym">Muraena anguilla</name>
    <dbReference type="NCBI Taxonomy" id="7936"/>
    <lineage>
        <taxon>Eukaryota</taxon>
        <taxon>Metazoa</taxon>
        <taxon>Chordata</taxon>
        <taxon>Craniata</taxon>
        <taxon>Vertebrata</taxon>
        <taxon>Euteleostomi</taxon>
        <taxon>Actinopterygii</taxon>
        <taxon>Neopterygii</taxon>
        <taxon>Teleostei</taxon>
        <taxon>Anguilliformes</taxon>
        <taxon>Anguillidae</taxon>
        <taxon>Anguilla</taxon>
    </lineage>
</organism>
<proteinExistence type="predicted"/>
<protein>
    <submittedName>
        <fullName evidence="1">Uncharacterized protein</fullName>
    </submittedName>
</protein>
<dbReference type="EMBL" id="GBXM01079390">
    <property type="protein sequence ID" value="JAH29187.1"/>
    <property type="molecule type" value="Transcribed_RNA"/>
</dbReference>
<sequence>MTDSSLIQKSHCINYILFTSSWNCG</sequence>
<reference evidence="1" key="1">
    <citation type="submission" date="2014-11" db="EMBL/GenBank/DDBJ databases">
        <authorList>
            <person name="Amaro Gonzalez C."/>
        </authorList>
    </citation>
    <scope>NUCLEOTIDE SEQUENCE</scope>
</reference>
<reference evidence="1" key="2">
    <citation type="journal article" date="2015" name="Fish Shellfish Immunol.">
        <title>Early steps in the European eel (Anguilla anguilla)-Vibrio vulnificus interaction in the gills: Role of the RtxA13 toxin.</title>
        <authorList>
            <person name="Callol A."/>
            <person name="Pajuelo D."/>
            <person name="Ebbesson L."/>
            <person name="Teles M."/>
            <person name="MacKenzie S."/>
            <person name="Amaro C."/>
        </authorList>
    </citation>
    <scope>NUCLEOTIDE SEQUENCE</scope>
</reference>
<name>A0A0E9RK40_ANGAN</name>